<dbReference type="RefSeq" id="XP_030832612.1">
    <property type="nucleotide sequence ID" value="XM_030976752.1"/>
</dbReference>
<evidence type="ECO:0000256" key="10">
    <source>
        <dbReference type="ARBA" id="ARBA00023157"/>
    </source>
</evidence>
<accession>A0A7M7N8B9</accession>
<comment type="function">
    <text evidence="12">Probably involved in the processing of hormone and other protein precursors at sites comprised of pairs of basic amino acid residues.</text>
</comment>
<sequence length="1985" mass="219127">MASWRTCTTFAVFTLVVLCVWCDVAEGLYTHQFALIVRGGRSTADRLSEKYGYINHGQIGSLEDHYMFSHQKVFKRSTMASTGAHTNIADEPEVEWFEQQVLRKRVKRDSTHLHLFTDSLWSDQWYMDGNFTGDSRPTASMNIQQAWDMGYTGAGIVITIMDDGLEYTHTDIRNNYDSEASYDFVSRDADPIPVYIPMKEDNMHGTRCAGEIVMQPNNSKCGVGIAFGAQIGGIRMLDLMITDEMEGSSLSFNLQHVDIYSASWGPDDGGYTVEGPAEITQTAMRTGVANGRDGKGSIFVWASGNGGADHDDCNADGYANSIYTLVVSSTTENQDRPFYSEHCSASLASTYSSGNKNQKMVVTTDLHNQCIGNFSGTSASAPMAAGIISLALQANGNLTWRDVQYLVVITSKRHQLSGEWTTNGAGYEASHWFGFGLMNAAAMVEKAKTWETLPEQLTCSKFADNVDQSYLEMFSSFIRRQKNYNSELEVTSCTDPFQGGAIQHLEHVQLTLQLNARRRGDVVVKLTSPSGTTSTLLSQRFKDRSRIGFKRWTLMSVHFWGESPIGTWRIQIGNGEYNALNVRMVRLTLRGTESLPASLLPSPDTTTMAPHEEETEEQEGEGAGEVIRRPGRPELQSTPGRGRHVSPLRVVSETLQRDVRAASSSSLSWDSSWWWSSSDWESFQECHEECLYGCSGPNADECYKCRHYKDRDTLNCVPTCPDGQFTPPELHIRCGRCSVHCKTCSGNSKYHCLSCATGLFLGDNNDCVQACETGYYKDPFFQMCRQCSPLCRSCEGNENQCTSCIDGAVLRGSQCITRCMESEYMVDERCQSCHPSCFSCNGGLETQCTACYNDYVHKDMRCVLPTQCSEGYYIVNSFDAGSRQCLRCHSTCKACQGPSFTDCVDCHQGFFLVGGACLQTCENGKFLDNGNCESCSDGCVLCADEHHCIQCAASKVLRSAVIDDVADSIICREGCEDGKYSMGGECFPCHSTCETCNGGGIMDCTQCKQSIDMPLKYLLEGACVHYCPAGYFKYDRGDIALIHTCELCDDSCKTCTGYGIDECTECEDGLSRDNENQRCVEPSDFECTVPNCDSCLNGIVDVCQTCAESYYLDNAACVLLCPPGKVAVPHTRRCELCHPTCRTCEGSPDTCTSCDDEYFYDDFDNLCLTQCPEDMYDDALRNCQDCDDKCASCVGAGPDNCKICYEMDEFLSGTSCVTDCPEGQYGDEYTGTCRSCHPSCVTCAGPGDHECNSCLANFELELGFCRSSCTDSSYKDSNGNCQVCDKSCQTCTGTGPNECLSCNYYNFLAPTKACVTDCPVDYYPDYESNVCRRCDPSCKTCLDSGPGDCIECAPDTYMLLRNGQLCVEDCPEGYYDSEELGFRDCRQCSVECRDCDGSYLTCISCYDGTYLFQGRCFSTCPSGYIEDSETNHCIQHANICPLYCDQCDDWGDCTVCQGSYIVYFGECVNEDDMACLTNEYIVSFTNDGKATCESCDPSCGTCLGPDNTDCVTCASAQHHFQGSRCVQECEDTKFKDKDSNECFDCHPTCLNCDAGSPSDCTSCIEGMQLSDPVHGHGMCQFGCPEGHYLNSNGECLPCGSENCFTCYGPDESQCLSCNLGYLRTATGACLENCPQYTYEYLLEDAMEGNECRPCHQSCSSCNGPGPNSCTSCRDEMVLARGECGWDCEEGYYPDTEFQCQRCDKTCQTCIGIGSACTSCRIDQVLLGATCVDECGDGYFTVLENVPVCHECDDLCLSCTDYGPFDCTSCHPNHELDNGVCYNRCGSGRYYNRNEGVQDSATCGLCDANCAECFGPAPDQCISCKGLLRLEKIDRNNSRCIPCCNDVQDNEECCERCDDPDTHKCPKAYVHDAPAVVGGVKRYHISTIVFCVLLVIVLFFAVFGLLQARSHGKLCWSHKYAKVPSMNYNIKDKYVALGKPDDDYYEEDIYGDVSDDEEEDLEEPDTFQTVGITYQGQDRNGVVDHL</sequence>
<dbReference type="CTD" id="5125"/>
<dbReference type="InterPro" id="IPR023828">
    <property type="entry name" value="Peptidase_S8_Ser-AS"/>
</dbReference>
<reference evidence="21" key="1">
    <citation type="submission" date="2015-02" db="EMBL/GenBank/DDBJ databases">
        <title>Genome sequencing for Strongylocentrotus purpuratus.</title>
        <authorList>
            <person name="Murali S."/>
            <person name="Liu Y."/>
            <person name="Vee V."/>
            <person name="English A."/>
            <person name="Wang M."/>
            <person name="Skinner E."/>
            <person name="Han Y."/>
            <person name="Muzny D.M."/>
            <person name="Worley K.C."/>
            <person name="Gibbs R.A."/>
        </authorList>
    </citation>
    <scope>NUCLEOTIDE SEQUENCE</scope>
</reference>
<dbReference type="Pfam" id="PF15913">
    <property type="entry name" value="Furin-like_2"/>
    <property type="match status" value="1"/>
</dbReference>
<feature type="active site" description="Charge relay system" evidence="14 15">
    <location>
        <position position="204"/>
    </location>
</feature>
<dbReference type="InterPro" id="IPR000742">
    <property type="entry name" value="EGF"/>
</dbReference>
<dbReference type="InterPro" id="IPR038466">
    <property type="entry name" value="S8_pro-domain_sf"/>
</dbReference>
<dbReference type="InterPro" id="IPR034182">
    <property type="entry name" value="Kexin/furin"/>
</dbReference>
<dbReference type="SUPFAM" id="SSF52743">
    <property type="entry name" value="Subtilisin-like"/>
    <property type="match status" value="1"/>
</dbReference>
<keyword evidence="17" id="KW-0812">Transmembrane</keyword>
<dbReference type="InterPro" id="IPR036852">
    <property type="entry name" value="Peptidase_S8/S53_dom_sf"/>
</dbReference>
<keyword evidence="21" id="KW-1185">Reference proteome</keyword>
<dbReference type="KEGG" id="spu:578721"/>
<feature type="active site" description="Charge relay system" evidence="14 15">
    <location>
        <position position="378"/>
    </location>
</feature>
<dbReference type="InterPro" id="IPR022398">
    <property type="entry name" value="Peptidase_S8_His-AS"/>
</dbReference>
<keyword evidence="7 15" id="KW-0378">Hydrolase</keyword>
<evidence type="ECO:0000256" key="7">
    <source>
        <dbReference type="ARBA" id="ARBA00022801"/>
    </source>
</evidence>
<dbReference type="InterPro" id="IPR015500">
    <property type="entry name" value="Peptidase_S8_subtilisin-rel"/>
</dbReference>
<dbReference type="Gene3D" id="2.60.120.260">
    <property type="entry name" value="Galactose-binding domain-like"/>
    <property type="match status" value="1"/>
</dbReference>
<dbReference type="CDD" id="cd04059">
    <property type="entry name" value="Peptidases_S8_Protein_convertases_Kexins_Furin-like"/>
    <property type="match status" value="1"/>
</dbReference>
<dbReference type="OrthoDB" id="300641at2759"/>
<dbReference type="PANTHER" id="PTHR42884">
    <property type="entry name" value="PROPROTEIN CONVERTASE SUBTILISIN/KEXIN-RELATED"/>
    <property type="match status" value="1"/>
</dbReference>
<evidence type="ECO:0000256" key="5">
    <source>
        <dbReference type="ARBA" id="ARBA00022685"/>
    </source>
</evidence>
<dbReference type="InterPro" id="IPR009030">
    <property type="entry name" value="Growth_fac_rcpt_cys_sf"/>
</dbReference>
<dbReference type="FunFam" id="3.40.50.200:FF:000021">
    <property type="entry name" value="Proprotein convertase subtilisin/kexin type 5a"/>
    <property type="match status" value="1"/>
</dbReference>
<dbReference type="Pfam" id="PF00082">
    <property type="entry name" value="Peptidase_S8"/>
    <property type="match status" value="1"/>
</dbReference>
<dbReference type="Gene3D" id="2.10.220.10">
    <property type="entry name" value="Hormone Receptor, Insulin-like Growth Factor Receptor 1, Chain A, domain 2"/>
    <property type="match status" value="13"/>
</dbReference>
<evidence type="ECO:0000256" key="16">
    <source>
        <dbReference type="SAM" id="MobiDB-lite"/>
    </source>
</evidence>
<dbReference type="GO" id="GO:0000139">
    <property type="term" value="C:Golgi membrane"/>
    <property type="evidence" value="ECO:0000318"/>
    <property type="project" value="GO_Central"/>
</dbReference>
<dbReference type="PROSITE" id="PS00136">
    <property type="entry name" value="SUBTILASE_ASP"/>
    <property type="match status" value="1"/>
</dbReference>
<dbReference type="SUPFAM" id="SSF54897">
    <property type="entry name" value="Protease propeptides/inhibitors"/>
    <property type="match status" value="1"/>
</dbReference>
<evidence type="ECO:0000256" key="6">
    <source>
        <dbReference type="ARBA" id="ARBA00022729"/>
    </source>
</evidence>
<feature type="region of interest" description="Disordered" evidence="16">
    <location>
        <begin position="595"/>
        <end position="649"/>
    </location>
</feature>
<organism evidence="20 21">
    <name type="scientific">Strongylocentrotus purpuratus</name>
    <name type="common">Purple sea urchin</name>
    <dbReference type="NCBI Taxonomy" id="7668"/>
    <lineage>
        <taxon>Eukaryota</taxon>
        <taxon>Metazoa</taxon>
        <taxon>Echinodermata</taxon>
        <taxon>Eleutherozoa</taxon>
        <taxon>Echinozoa</taxon>
        <taxon>Echinoidea</taxon>
        <taxon>Euechinoidea</taxon>
        <taxon>Echinacea</taxon>
        <taxon>Camarodonta</taxon>
        <taxon>Echinidea</taxon>
        <taxon>Strongylocentrotidae</taxon>
        <taxon>Strongylocentrotus</taxon>
    </lineage>
</organism>
<reference evidence="20" key="2">
    <citation type="submission" date="2021-01" db="UniProtKB">
        <authorList>
            <consortium name="EnsemblMetazoa"/>
        </authorList>
    </citation>
    <scope>IDENTIFICATION</scope>
</reference>
<dbReference type="Gene3D" id="3.40.50.200">
    <property type="entry name" value="Peptidase S8/S53 domain"/>
    <property type="match status" value="1"/>
</dbReference>
<dbReference type="InterPro" id="IPR023827">
    <property type="entry name" value="Peptidase_S8_Asp-AS"/>
</dbReference>
<dbReference type="InterPro" id="IPR000209">
    <property type="entry name" value="Peptidase_S8/S53_dom"/>
</dbReference>
<dbReference type="InParanoid" id="A0A7M7N8B9"/>
<dbReference type="SUPFAM" id="SSF49785">
    <property type="entry name" value="Galactose-binding domain-like"/>
    <property type="match status" value="1"/>
</dbReference>
<dbReference type="PRINTS" id="PR00723">
    <property type="entry name" value="SUBTILISIN"/>
</dbReference>
<dbReference type="PROSITE" id="PS00137">
    <property type="entry name" value="SUBTILASE_HIS"/>
    <property type="match status" value="1"/>
</dbReference>
<name>A0A7M7N8B9_STRPU</name>
<evidence type="ECO:0000313" key="20">
    <source>
        <dbReference type="EnsemblMetazoa" id="XP_030832612"/>
    </source>
</evidence>
<dbReference type="GO" id="GO:0005802">
    <property type="term" value="C:trans-Golgi network"/>
    <property type="evidence" value="ECO:0000318"/>
    <property type="project" value="GO_Central"/>
</dbReference>
<evidence type="ECO:0000256" key="1">
    <source>
        <dbReference type="ARBA" id="ARBA00004613"/>
    </source>
</evidence>
<keyword evidence="17" id="KW-1133">Transmembrane helix</keyword>
<dbReference type="InterPro" id="IPR006212">
    <property type="entry name" value="Furin_repeat"/>
</dbReference>
<dbReference type="InterPro" id="IPR029227">
    <property type="entry name" value="Plant_Antimicrobial"/>
</dbReference>
<dbReference type="FunFam" id="3.30.70.850:FF:000001">
    <property type="entry name" value="Proprotein convertase subtilisin/kexin type 5"/>
    <property type="match status" value="1"/>
</dbReference>
<dbReference type="GO" id="GO:0004252">
    <property type="term" value="F:serine-type endopeptidase activity"/>
    <property type="evidence" value="ECO:0000318"/>
    <property type="project" value="GO_Central"/>
</dbReference>
<dbReference type="GO" id="GO:0005576">
    <property type="term" value="C:extracellular region"/>
    <property type="evidence" value="ECO:0007669"/>
    <property type="project" value="UniProtKB-SubCell"/>
</dbReference>
<dbReference type="SMART" id="SM00261">
    <property type="entry name" value="FU"/>
    <property type="match status" value="22"/>
</dbReference>
<proteinExistence type="inferred from homology"/>
<feature type="signal peptide" evidence="18">
    <location>
        <begin position="1"/>
        <end position="27"/>
    </location>
</feature>
<dbReference type="InterPro" id="IPR043601">
    <property type="entry name" value="Rspo_Fu-CRD_dom"/>
</dbReference>
<feature type="compositionally biased region" description="Acidic residues" evidence="16">
    <location>
        <begin position="613"/>
        <end position="622"/>
    </location>
</feature>
<comment type="similarity">
    <text evidence="2">Belongs to the peptidase S8 family. Furin subfamily.</text>
</comment>
<dbReference type="PROSITE" id="PS51892">
    <property type="entry name" value="SUBTILASE"/>
    <property type="match status" value="1"/>
</dbReference>
<dbReference type="InterPro" id="IPR008979">
    <property type="entry name" value="Galactose-bd-like_sf"/>
</dbReference>
<dbReference type="GO" id="GO:0016486">
    <property type="term" value="P:peptide hormone processing"/>
    <property type="evidence" value="ECO:0000318"/>
    <property type="project" value="GO_Central"/>
</dbReference>
<evidence type="ECO:0000313" key="21">
    <source>
        <dbReference type="Proteomes" id="UP000007110"/>
    </source>
</evidence>
<keyword evidence="6 18" id="KW-0732">Signal</keyword>
<keyword evidence="9" id="KW-0865">Zymogen</keyword>
<keyword evidence="4 15" id="KW-0645">Protease</keyword>
<feature type="chain" id="PRO_5029623550" description="SPC3" evidence="18">
    <location>
        <begin position="28"/>
        <end position="1985"/>
    </location>
</feature>
<dbReference type="SMART" id="SM00181">
    <property type="entry name" value="EGF"/>
    <property type="match status" value="12"/>
</dbReference>
<keyword evidence="11" id="KW-0325">Glycoprotein</keyword>
<dbReference type="GO" id="GO:0050832">
    <property type="term" value="P:defense response to fungus"/>
    <property type="evidence" value="ECO:0007669"/>
    <property type="project" value="InterPro"/>
</dbReference>
<dbReference type="PROSITE" id="PS51829">
    <property type="entry name" value="P_HOMO_B"/>
    <property type="match status" value="1"/>
</dbReference>
<dbReference type="GeneID" id="578721"/>
<evidence type="ECO:0000256" key="4">
    <source>
        <dbReference type="ARBA" id="ARBA00022670"/>
    </source>
</evidence>
<keyword evidence="10" id="KW-1015">Disulfide bond</keyword>
<dbReference type="Proteomes" id="UP000007110">
    <property type="component" value="Unassembled WGS sequence"/>
</dbReference>
<dbReference type="Pfam" id="PF16470">
    <property type="entry name" value="S8_pro-domain"/>
    <property type="match status" value="1"/>
</dbReference>
<feature type="domain" description="P/Homo B" evidence="19">
    <location>
        <begin position="452"/>
        <end position="595"/>
    </location>
</feature>
<dbReference type="InterPro" id="IPR032815">
    <property type="entry name" value="S8_pro-domain"/>
</dbReference>
<evidence type="ECO:0000256" key="8">
    <source>
        <dbReference type="ARBA" id="ARBA00022825"/>
    </source>
</evidence>
<keyword evidence="8 15" id="KW-0720">Serine protease</keyword>
<keyword evidence="5" id="KW-0165">Cleavage on pair of basic residues</keyword>
<evidence type="ECO:0000256" key="13">
    <source>
        <dbReference type="ARBA" id="ARBA00076619"/>
    </source>
</evidence>
<evidence type="ECO:0000256" key="18">
    <source>
        <dbReference type="SAM" id="SignalP"/>
    </source>
</evidence>
<evidence type="ECO:0000256" key="17">
    <source>
        <dbReference type="SAM" id="Phobius"/>
    </source>
</evidence>
<dbReference type="SUPFAM" id="SSF57184">
    <property type="entry name" value="Growth factor receptor domain"/>
    <property type="match status" value="9"/>
</dbReference>
<evidence type="ECO:0000256" key="3">
    <source>
        <dbReference type="ARBA" id="ARBA00022525"/>
    </source>
</evidence>
<dbReference type="FunFam" id="2.60.120.260:FF:000006">
    <property type="entry name" value="Proprotein convertase subtilisin/kexin type 5"/>
    <property type="match status" value="1"/>
</dbReference>
<evidence type="ECO:0000256" key="12">
    <source>
        <dbReference type="ARBA" id="ARBA00055784"/>
    </source>
</evidence>
<evidence type="ECO:0000256" key="14">
    <source>
        <dbReference type="PIRSR" id="PIRSR615500-1"/>
    </source>
</evidence>
<dbReference type="PROSITE" id="PS00138">
    <property type="entry name" value="SUBTILASE_SER"/>
    <property type="match status" value="1"/>
</dbReference>
<protein>
    <recommendedName>
        <fullName evidence="13">SPC3</fullName>
    </recommendedName>
</protein>
<dbReference type="PANTHER" id="PTHR42884:SF3">
    <property type="entry name" value="FURIN-LIKE PROTEASE 1, ISOFORMS 1_1-X_2"/>
    <property type="match status" value="1"/>
</dbReference>
<evidence type="ECO:0000256" key="9">
    <source>
        <dbReference type="ARBA" id="ARBA00023145"/>
    </source>
</evidence>
<dbReference type="InterPro" id="IPR002884">
    <property type="entry name" value="P_dom"/>
</dbReference>
<dbReference type="SMART" id="SM01357">
    <property type="entry name" value="Antimicrobial21"/>
    <property type="match status" value="1"/>
</dbReference>
<dbReference type="CDD" id="cd00064">
    <property type="entry name" value="FU"/>
    <property type="match status" value="14"/>
</dbReference>
<dbReference type="SMART" id="SM01411">
    <property type="entry name" value="Ephrin_rec_like"/>
    <property type="match status" value="8"/>
</dbReference>
<dbReference type="OMA" id="DEDTNDC"/>
<evidence type="ECO:0000256" key="15">
    <source>
        <dbReference type="PROSITE-ProRule" id="PRU01240"/>
    </source>
</evidence>
<keyword evidence="17" id="KW-0472">Membrane</keyword>
<dbReference type="EnsemblMetazoa" id="XM_030976752">
    <property type="protein sequence ID" value="XP_030832612"/>
    <property type="gene ID" value="LOC578721"/>
</dbReference>
<feature type="transmembrane region" description="Helical" evidence="17">
    <location>
        <begin position="1882"/>
        <end position="1905"/>
    </location>
</feature>
<evidence type="ECO:0000259" key="19">
    <source>
        <dbReference type="PROSITE" id="PS51829"/>
    </source>
</evidence>
<evidence type="ECO:0000256" key="11">
    <source>
        <dbReference type="ARBA" id="ARBA00023180"/>
    </source>
</evidence>
<comment type="subcellular location">
    <subcellularLocation>
        <location evidence="1">Secreted</location>
    </subcellularLocation>
</comment>
<keyword evidence="3" id="KW-0964">Secreted</keyword>
<evidence type="ECO:0000256" key="2">
    <source>
        <dbReference type="ARBA" id="ARBA00005325"/>
    </source>
</evidence>
<dbReference type="Gene3D" id="3.30.70.850">
    <property type="entry name" value="Peptidase S8, pro-domain"/>
    <property type="match status" value="1"/>
</dbReference>
<dbReference type="Pfam" id="PF01483">
    <property type="entry name" value="P_proprotein"/>
    <property type="match status" value="1"/>
</dbReference>
<feature type="active site" description="Charge relay system" evidence="14 15">
    <location>
        <position position="162"/>
    </location>
</feature>